<feature type="coiled-coil region" evidence="5">
    <location>
        <begin position="845"/>
        <end position="960"/>
    </location>
</feature>
<dbReference type="Proteomes" id="UP000695026">
    <property type="component" value="Unplaced"/>
</dbReference>
<protein>
    <submittedName>
        <fullName evidence="8">Ninein</fullName>
    </submittedName>
</protein>
<feature type="region of interest" description="Disordered" evidence="6">
    <location>
        <begin position="978"/>
        <end position="1013"/>
    </location>
</feature>
<evidence type="ECO:0000313" key="7">
    <source>
        <dbReference type="Proteomes" id="UP000695026"/>
    </source>
</evidence>
<feature type="coiled-coil region" evidence="5">
    <location>
        <begin position="1909"/>
        <end position="2023"/>
    </location>
</feature>
<organism evidence="7 8">
    <name type="scientific">Python bivittatus</name>
    <name type="common">Burmese python</name>
    <name type="synonym">Python molurus bivittatus</name>
    <dbReference type="NCBI Taxonomy" id="176946"/>
    <lineage>
        <taxon>Eukaryota</taxon>
        <taxon>Metazoa</taxon>
        <taxon>Chordata</taxon>
        <taxon>Craniata</taxon>
        <taxon>Vertebrata</taxon>
        <taxon>Euteleostomi</taxon>
        <taxon>Lepidosauria</taxon>
        <taxon>Squamata</taxon>
        <taxon>Bifurcata</taxon>
        <taxon>Unidentata</taxon>
        <taxon>Episquamata</taxon>
        <taxon>Toxicofera</taxon>
        <taxon>Serpentes</taxon>
        <taxon>Henophidia</taxon>
        <taxon>Pythonidae</taxon>
        <taxon>Python</taxon>
    </lineage>
</organism>
<keyword evidence="2" id="KW-0963">Cytoplasm</keyword>
<accession>A0A9F3QTP7</accession>
<dbReference type="GO" id="GO:0090222">
    <property type="term" value="P:centrosome-templated microtubule nucleation"/>
    <property type="evidence" value="ECO:0007669"/>
    <property type="project" value="TreeGrafter"/>
</dbReference>
<evidence type="ECO:0000256" key="2">
    <source>
        <dbReference type="ARBA" id="ARBA00022490"/>
    </source>
</evidence>
<feature type="coiled-coil region" evidence="5">
    <location>
        <begin position="1545"/>
        <end position="1731"/>
    </location>
</feature>
<evidence type="ECO:0000313" key="8">
    <source>
        <dbReference type="RefSeq" id="XP_015745434.1"/>
    </source>
</evidence>
<name>A0A9F3QTP7_PYTBI</name>
<proteinExistence type="predicted"/>
<comment type="subcellular location">
    <subcellularLocation>
        <location evidence="1">Cytoplasm</location>
        <location evidence="1">Cytoskeleton</location>
        <location evidence="1">Microtubule organizing center</location>
        <location evidence="1">Centrosome</location>
    </subcellularLocation>
</comment>
<dbReference type="GO" id="GO:0051642">
    <property type="term" value="P:centrosome localization"/>
    <property type="evidence" value="ECO:0007669"/>
    <property type="project" value="TreeGrafter"/>
</dbReference>
<dbReference type="GO" id="GO:0000242">
    <property type="term" value="C:pericentriolar material"/>
    <property type="evidence" value="ECO:0007669"/>
    <property type="project" value="TreeGrafter"/>
</dbReference>
<feature type="coiled-coil region" evidence="5">
    <location>
        <begin position="1101"/>
        <end position="1128"/>
    </location>
</feature>
<feature type="compositionally biased region" description="Basic and acidic residues" evidence="6">
    <location>
        <begin position="993"/>
        <end position="1002"/>
    </location>
</feature>
<evidence type="ECO:0000256" key="3">
    <source>
        <dbReference type="ARBA" id="ARBA00022553"/>
    </source>
</evidence>
<keyword evidence="5" id="KW-0175">Coiled coil</keyword>
<keyword evidence="7" id="KW-1185">Reference proteome</keyword>
<feature type="coiled-coil region" evidence="5">
    <location>
        <begin position="1368"/>
        <end position="1451"/>
    </location>
</feature>
<dbReference type="KEGG" id="pbi:103064877"/>
<dbReference type="GeneID" id="103064877"/>
<feature type="coiled-coil region" evidence="5">
    <location>
        <begin position="308"/>
        <end position="342"/>
    </location>
</feature>
<feature type="compositionally biased region" description="Polar residues" evidence="6">
    <location>
        <begin position="21"/>
        <end position="32"/>
    </location>
</feature>
<evidence type="ECO:0000256" key="1">
    <source>
        <dbReference type="ARBA" id="ARBA00004300"/>
    </source>
</evidence>
<dbReference type="CTD" id="51199"/>
<dbReference type="PANTHER" id="PTHR18905">
    <property type="entry name" value="NINEIN"/>
    <property type="match status" value="1"/>
</dbReference>
<feature type="coiled-coil region" evidence="5">
    <location>
        <begin position="592"/>
        <end position="626"/>
    </location>
</feature>
<keyword evidence="3" id="KW-0597">Phosphoprotein</keyword>
<feature type="non-terminal residue" evidence="8">
    <location>
        <position position="1"/>
    </location>
</feature>
<evidence type="ECO:0000256" key="5">
    <source>
        <dbReference type="SAM" id="Coils"/>
    </source>
</evidence>
<dbReference type="SUPFAM" id="SSF47473">
    <property type="entry name" value="EF-hand"/>
    <property type="match status" value="1"/>
</dbReference>
<dbReference type="GO" id="GO:0034454">
    <property type="term" value="P:microtubule anchoring at centrosome"/>
    <property type="evidence" value="ECO:0007669"/>
    <property type="project" value="TreeGrafter"/>
</dbReference>
<evidence type="ECO:0000256" key="4">
    <source>
        <dbReference type="ARBA" id="ARBA00023212"/>
    </source>
</evidence>
<feature type="coiled-coil region" evidence="5">
    <location>
        <begin position="1757"/>
        <end position="1791"/>
    </location>
</feature>
<dbReference type="OMA" id="QKVELLX"/>
<feature type="coiled-coil region" evidence="5">
    <location>
        <begin position="1287"/>
        <end position="1335"/>
    </location>
</feature>
<gene>
    <name evidence="8" type="primary">NIN</name>
</gene>
<dbReference type="InterPro" id="IPR011992">
    <property type="entry name" value="EF-hand-dom_pair"/>
</dbReference>
<feature type="coiled-coil region" evidence="5">
    <location>
        <begin position="1480"/>
        <end position="1514"/>
    </location>
</feature>
<dbReference type="RefSeq" id="XP_015745434.1">
    <property type="nucleotide sequence ID" value="XM_015889948.2"/>
</dbReference>
<feature type="coiled-coil region" evidence="5">
    <location>
        <begin position="469"/>
        <end position="503"/>
    </location>
</feature>
<sequence>VHFDQFKDALILILSSTLRNEESFQQPDSSPEAQPKYIKDGKRYGRRSLPEFQKSVEEFAEVTVIEPLNKDARSSHLSNNDCDEHWQSQDSEEYEAEGQLRFWNPDDLNASPNIFPSQDWIEEKLHEICKNLGISRDGHLNRKKLFSICEQFGLQNIDTQMLEEVFRNLDHNNDTMSIEDFFYGLFKIGKPLPPSASTPYRQLKRHLSMQAFDESGRRTTPPSAMTSTISFRVFSSLDDGMGYAAVERILDAWQEHGIENSQEILKALDFSLDGKINLAELTFALENELLIAKNGIYQAALAAFKMEIRHLMERADLVLREKEKLRLDLEKVEKRASLMATEVDDHHAAIERQNEYNLSKLDEEYKERVAALKTELQKDCERIQQQASKQQAELEQEIEKMKTEENYLQDRLALTLKENSRLEHELLETGEKLVKYESMMSKLQNNWENVLAEKFGDLDPGSAEFFLQEERLIQMKNKYEQQCRELQDHIDELQSQLEEYQLQGRVIRPSLQNSLYEELNDGGVQCSQEPASEDCNPLNMSIEAEIMIERLKDQLHQDVYNLQQELENTVCHYEKHLEETKANCEKGQENLQQKYCQERQVLEEQIECLQAQVSELQGQLARLSQGSSQQSVEENSLQICMDEKTSLMECLKISHERELQARLKEAEDNFSHEKEELIQSKAWLEERMRTLAQTIQEEKMELENGFHEKLQKLMEKHALEMDQLQQELLRVHQQELQEQKIKMENEYNGRIFQREECFTIEQEALARKYEETIDKLEDQHQQELFKLSRLQFDEKSQWESEKNEILQEGVEVQEKWKEKLEKEKAISSLLAQDKKLLEMNYKEHVNLLILEKKQLQQEVQDMKKQENELCEKLWKIQSSHEMELKKREEEMSTLQEERKQLSQKLGRLETEFACEQEQNSTVITLEYLKQEMLGRTMEEKNELKSNVSVLEDKIEDPQQELQCQPKLQSNLVSLNKDEEAKRSDFLGPAKSQEPGKETDVLSKQEIVQEPEEENNVETTFLMDESLKELDRESTKSPGFIPLVPEMFVDAQLLNMTDKDSSQDVTEDGMKKLDKIAIPIMKNGGTTTEEMMETSHVLQKAYEEILAENEALKLRQNQLLERIILLEAECNQAAHDRQDMASQVQKELEEILKTIPQPNVLPYGSDEKEGSFQWETTDTGKLPTDCATKKQMLFAEALDADLGVEEMSAYSLIFEADHGEEVRINKGDLHDVVSEFWDMDIEKDADSRIGPKFLQFPEELKLENQALKTEIIKLLERNNKLEGYLPILIGLQSRLDEINQDCLTLKEEKGQLLEKVKDLEKKQDQLMMDNANLQTSKLILQSQLGKPDLLMLNLQPQKSGRLGRCDNVTKDAEVEKKGLHELNRKLKEKIAVLLKQKGTHTQEKDSLNAALHGLQSTYNEQLQKIELLRYEVEHLREENTALKNEIALLNEKGNISNMRLRELNGSREELWQKTETVLKEKMAVQKMAESLKKQVSELKARNQQLELENAELGHRNSPNPADVQDCNQQFMKAFRQKEKEARKYMSEEWERENSQLKEELENSKMQSSSLVSSLETELAQLRIKAHALEQENRFLKEELENVKQVPSCLDLSELENEISSVVVKNEKLLREKEALSEELNRCIEKAAKVAFLESLTASLKQEKSSLEHQNQRLKAQMAASQDKIQSFDDVVQNVSLQVSRLKSDLRVTQQEKENLKQEVMSLNKQLQMANEKSQFLEVAVHSSGLQNQQKKLCWDELDQLVKQEQQLLRQENERLQREFQGAKSELAHSREKIWQLESTVLTMKQQKHQSQLGIVKVIEQEKLNVKECERLQKELALASKKISQMNSLGQELETIKMENEGLWKKQVTLDEQVMELLHSNSSMMLSPPQHPRELQEIQQQGCPVVPSEQYQQLQHQFLQAERRCQRLQEELENRPLETNMPQGGCEQLLQTMEKRMMDVEQQLRLVKQLLQDKVNQLKEQLVKNTKADEMVKDLYVENAQLLKALEMTERRQKMEEKKNYLLEEKIANLGRIVKNLTSNVGSAAQL</sequence>
<keyword evidence="4" id="KW-0206">Cytoskeleton</keyword>
<feature type="coiled-coil region" evidence="5">
    <location>
        <begin position="656"/>
        <end position="734"/>
    </location>
</feature>
<dbReference type="Gene3D" id="1.10.238.10">
    <property type="entry name" value="EF-hand"/>
    <property type="match status" value="1"/>
</dbReference>
<feature type="coiled-coil region" evidence="5">
    <location>
        <begin position="759"/>
        <end position="786"/>
    </location>
</feature>
<dbReference type="PANTHER" id="PTHR18905:SF11">
    <property type="entry name" value="NINEIN"/>
    <property type="match status" value="1"/>
</dbReference>
<reference evidence="8" key="1">
    <citation type="submission" date="2025-08" db="UniProtKB">
        <authorList>
            <consortium name="RefSeq"/>
        </authorList>
    </citation>
    <scope>IDENTIFICATION</scope>
    <source>
        <tissue evidence="8">Liver</tissue>
    </source>
</reference>
<feature type="coiled-coil region" evidence="5">
    <location>
        <begin position="366"/>
        <end position="411"/>
    </location>
</feature>
<dbReference type="GO" id="GO:0097431">
    <property type="term" value="C:mitotic spindle pole"/>
    <property type="evidence" value="ECO:0007669"/>
    <property type="project" value="TreeGrafter"/>
</dbReference>
<evidence type="ECO:0000256" key="6">
    <source>
        <dbReference type="SAM" id="MobiDB-lite"/>
    </source>
</evidence>
<dbReference type="OrthoDB" id="5799458at2759"/>
<feature type="region of interest" description="Disordered" evidence="6">
    <location>
        <begin position="21"/>
        <end position="41"/>
    </location>
</feature>
<dbReference type="GO" id="GO:0005814">
    <property type="term" value="C:centriole"/>
    <property type="evidence" value="ECO:0007669"/>
    <property type="project" value="TreeGrafter"/>
</dbReference>
<dbReference type="GO" id="GO:0097539">
    <property type="term" value="C:ciliary transition fiber"/>
    <property type="evidence" value="ECO:0007669"/>
    <property type="project" value="TreeGrafter"/>
</dbReference>